<reference evidence="1" key="1">
    <citation type="submission" date="2014-12" db="EMBL/GenBank/DDBJ databases">
        <title>Insight into the proteome of Arion vulgaris.</title>
        <authorList>
            <person name="Aradska J."/>
            <person name="Bulat T."/>
            <person name="Smidak R."/>
            <person name="Sarate P."/>
            <person name="Gangsoo J."/>
            <person name="Sialana F."/>
            <person name="Bilban M."/>
            <person name="Lubec G."/>
        </authorList>
    </citation>
    <scope>NUCLEOTIDE SEQUENCE</scope>
    <source>
        <tissue evidence="1">Skin</tissue>
    </source>
</reference>
<evidence type="ECO:0000313" key="1">
    <source>
        <dbReference type="EMBL" id="CEK84727.1"/>
    </source>
</evidence>
<accession>A0A0B7AVP5</accession>
<gene>
    <name evidence="1" type="primary">ORF144163</name>
</gene>
<dbReference type="AlphaFoldDB" id="A0A0B7AVP5"/>
<organism evidence="1">
    <name type="scientific">Arion vulgaris</name>
    <dbReference type="NCBI Taxonomy" id="1028688"/>
    <lineage>
        <taxon>Eukaryota</taxon>
        <taxon>Metazoa</taxon>
        <taxon>Spiralia</taxon>
        <taxon>Lophotrochozoa</taxon>
        <taxon>Mollusca</taxon>
        <taxon>Gastropoda</taxon>
        <taxon>Heterobranchia</taxon>
        <taxon>Euthyneura</taxon>
        <taxon>Panpulmonata</taxon>
        <taxon>Eupulmonata</taxon>
        <taxon>Stylommatophora</taxon>
        <taxon>Helicina</taxon>
        <taxon>Arionoidea</taxon>
        <taxon>Arionidae</taxon>
        <taxon>Arion</taxon>
    </lineage>
</organism>
<proteinExistence type="predicted"/>
<feature type="non-terminal residue" evidence="1">
    <location>
        <position position="76"/>
    </location>
</feature>
<sequence>MDTFGYCVILLWRRFAVIEGICEIVIKYRQRRYHHHQVACHFRNLAPMTAVLKNSVLATAVIPRSSSTHSSSRHHS</sequence>
<dbReference type="EMBL" id="HACG01037862">
    <property type="protein sequence ID" value="CEK84727.1"/>
    <property type="molecule type" value="Transcribed_RNA"/>
</dbReference>
<name>A0A0B7AVP5_9EUPU</name>
<protein>
    <submittedName>
        <fullName evidence="1">Uncharacterized protein</fullName>
    </submittedName>
</protein>